<proteinExistence type="inferred from homology"/>
<dbReference type="GO" id="GO:0007218">
    <property type="term" value="P:neuropeptide signaling pathway"/>
    <property type="evidence" value="ECO:0007669"/>
    <property type="project" value="TreeGrafter"/>
</dbReference>
<dbReference type="PANTHER" id="PTHR11416:SF7">
    <property type="entry name" value="PRO-OPIOMELANOCORTIN"/>
    <property type="match status" value="1"/>
</dbReference>
<evidence type="ECO:0000256" key="3">
    <source>
        <dbReference type="ARBA" id="ARBA00005832"/>
    </source>
</evidence>
<dbReference type="GO" id="GO:0005184">
    <property type="term" value="F:neuropeptide hormone activity"/>
    <property type="evidence" value="ECO:0007669"/>
    <property type="project" value="TreeGrafter"/>
</dbReference>
<evidence type="ECO:0000259" key="10">
    <source>
        <dbReference type="SMART" id="SM01363"/>
    </source>
</evidence>
<feature type="signal peptide" evidence="9">
    <location>
        <begin position="1"/>
        <end position="21"/>
    </location>
</feature>
<evidence type="ECO:0000256" key="2">
    <source>
        <dbReference type="ARBA" id="ARBA00004613"/>
    </source>
</evidence>
<dbReference type="InterPro" id="IPR013593">
    <property type="entry name" value="Melanocortin_N"/>
</dbReference>
<evidence type="ECO:0000256" key="5">
    <source>
        <dbReference type="ARBA" id="ARBA00022685"/>
    </source>
</evidence>
<dbReference type="AlphaFoldDB" id="A0AAV1H018"/>
<feature type="domain" description="Pro-opiomelanocortin/corticotropin ACTH central region" evidence="10">
    <location>
        <begin position="99"/>
        <end position="137"/>
    </location>
</feature>
<name>A0AAV1H018_XYRNO</name>
<evidence type="ECO:0000313" key="12">
    <source>
        <dbReference type="Proteomes" id="UP001178508"/>
    </source>
</evidence>
<protein>
    <submittedName>
        <fullName evidence="11">Pro-opiomelanocortin-like</fullName>
    </submittedName>
</protein>
<comment type="subcellular location">
    <subcellularLocation>
        <location evidence="2">Secreted</location>
    </subcellularLocation>
</comment>
<keyword evidence="12" id="KW-1185">Reference proteome</keyword>
<dbReference type="Pfam" id="PF08384">
    <property type="entry name" value="NPP"/>
    <property type="match status" value="1"/>
</dbReference>
<dbReference type="InterPro" id="IPR001941">
    <property type="entry name" value="PMOC"/>
</dbReference>
<feature type="region of interest" description="Disordered" evidence="8">
    <location>
        <begin position="185"/>
        <end position="212"/>
    </location>
</feature>
<evidence type="ECO:0000313" key="11">
    <source>
        <dbReference type="EMBL" id="CAJ1078023.1"/>
    </source>
</evidence>
<dbReference type="PRINTS" id="PR00383">
    <property type="entry name" value="MELANOCORTIN"/>
</dbReference>
<comment type="similarity">
    <text evidence="3">Belongs to the POMC family.</text>
</comment>
<comment type="function">
    <text evidence="1">Stimulates the adrenal glands to release cortisol.</text>
</comment>
<evidence type="ECO:0000256" key="7">
    <source>
        <dbReference type="ARBA" id="ARBA00022729"/>
    </source>
</evidence>
<dbReference type="Proteomes" id="UP001178508">
    <property type="component" value="Chromosome 17"/>
</dbReference>
<reference evidence="11" key="1">
    <citation type="submission" date="2023-08" db="EMBL/GenBank/DDBJ databases">
        <authorList>
            <person name="Alioto T."/>
            <person name="Alioto T."/>
            <person name="Gomez Garrido J."/>
        </authorList>
    </citation>
    <scope>NUCLEOTIDE SEQUENCE</scope>
</reference>
<sequence length="232" mass="26473">MVCVCWLFLVLMACVCVPGFGSLCLDGSVCNNLSNKRDIMDCIHLCLSVIKTEFPELDTSDLKNNDDENLLMSIILSKMVSENEISESESEPNKDQRRSYSMEHFRWGKPTGRKRRPVKVFASSLEGGSSFERRIPFQARRQLSINEEEMGGPNGESQLHQVLLNARVVPQAQVSAQHRNDGTYRMSHFRWGSPPVPKRNGSSMKTLERKPQRQLTKALRNIFDKDVQRITE</sequence>
<dbReference type="InterPro" id="IPR050878">
    <property type="entry name" value="POMC-derived_peptides"/>
</dbReference>
<organism evidence="11 12">
    <name type="scientific">Xyrichtys novacula</name>
    <name type="common">Pearly razorfish</name>
    <name type="synonym">Hemipteronotus novacula</name>
    <dbReference type="NCBI Taxonomy" id="13765"/>
    <lineage>
        <taxon>Eukaryota</taxon>
        <taxon>Metazoa</taxon>
        <taxon>Chordata</taxon>
        <taxon>Craniata</taxon>
        <taxon>Vertebrata</taxon>
        <taxon>Euteleostomi</taxon>
        <taxon>Actinopterygii</taxon>
        <taxon>Neopterygii</taxon>
        <taxon>Teleostei</taxon>
        <taxon>Neoteleostei</taxon>
        <taxon>Acanthomorphata</taxon>
        <taxon>Eupercaria</taxon>
        <taxon>Labriformes</taxon>
        <taxon>Labridae</taxon>
        <taxon>Xyrichtys</taxon>
    </lineage>
</organism>
<dbReference type="SMART" id="SM01363">
    <property type="entry name" value="ACTH_domain"/>
    <property type="match status" value="2"/>
</dbReference>
<feature type="compositionally biased region" description="Basic and acidic residues" evidence="8">
    <location>
        <begin position="91"/>
        <end position="106"/>
    </location>
</feature>
<keyword evidence="5" id="KW-0165">Cleavage on pair of basic residues</keyword>
<evidence type="ECO:0000256" key="8">
    <source>
        <dbReference type="SAM" id="MobiDB-lite"/>
    </source>
</evidence>
<evidence type="ECO:0000256" key="6">
    <source>
        <dbReference type="ARBA" id="ARBA00022702"/>
    </source>
</evidence>
<dbReference type="GO" id="GO:0005576">
    <property type="term" value="C:extracellular region"/>
    <property type="evidence" value="ECO:0007669"/>
    <property type="project" value="UniProtKB-SubCell"/>
</dbReference>
<evidence type="ECO:0000256" key="4">
    <source>
        <dbReference type="ARBA" id="ARBA00022525"/>
    </source>
</evidence>
<feature type="domain" description="Pro-opiomelanocortin/corticotropin ACTH central region" evidence="10">
    <location>
        <begin position="183"/>
        <end position="223"/>
    </location>
</feature>
<dbReference type="EMBL" id="OY660880">
    <property type="protein sequence ID" value="CAJ1078023.1"/>
    <property type="molecule type" value="Genomic_DNA"/>
</dbReference>
<evidence type="ECO:0000256" key="1">
    <source>
        <dbReference type="ARBA" id="ARBA00002965"/>
    </source>
</evidence>
<dbReference type="PANTHER" id="PTHR11416">
    <property type="entry name" value="PRO-OPIOMELANOCORTIN"/>
    <property type="match status" value="1"/>
</dbReference>
<keyword evidence="4" id="KW-0964">Secreted</keyword>
<evidence type="ECO:0000256" key="9">
    <source>
        <dbReference type="SAM" id="SignalP"/>
    </source>
</evidence>
<feature type="chain" id="PRO_5043572687" evidence="9">
    <location>
        <begin position="22"/>
        <end position="232"/>
    </location>
</feature>
<keyword evidence="7 9" id="KW-0732">Signal</keyword>
<dbReference type="InterPro" id="IPR013531">
    <property type="entry name" value="Mcrtin_ACTH_cent"/>
</dbReference>
<feature type="region of interest" description="Disordered" evidence="8">
    <location>
        <begin position="83"/>
        <end position="111"/>
    </location>
</feature>
<dbReference type="Pfam" id="PF00976">
    <property type="entry name" value="ACTH_domain"/>
    <property type="match status" value="2"/>
</dbReference>
<keyword evidence="6" id="KW-0372">Hormone</keyword>
<gene>
    <name evidence="11" type="ORF">XNOV1_A035453</name>
</gene>
<accession>A0AAV1H018</accession>